<dbReference type="HOGENOM" id="CLU_2484868_0_0_1"/>
<sequence>MSSRIPYSSIALDIPELVALICESARPVDRARLLRVSKLFFYCTAPFVWEEIRGVTTLLGLIDGVTTKCEKTDFVCSNVVSTIFIRT</sequence>
<name>L8WDX6_THACA</name>
<reference evidence="1 2" key="1">
    <citation type="journal article" date="2013" name="Nat. Commun.">
        <title>The evolution and pathogenic mechanisms of the rice sheath blight pathogen.</title>
        <authorList>
            <person name="Zheng A."/>
            <person name="Lin R."/>
            <person name="Xu L."/>
            <person name="Qin P."/>
            <person name="Tang C."/>
            <person name="Ai P."/>
            <person name="Zhang D."/>
            <person name="Liu Y."/>
            <person name="Sun Z."/>
            <person name="Feng H."/>
            <person name="Wang Y."/>
            <person name="Chen Y."/>
            <person name="Liang X."/>
            <person name="Fu R."/>
            <person name="Li Q."/>
            <person name="Zhang J."/>
            <person name="Yu X."/>
            <person name="Xie Z."/>
            <person name="Ding L."/>
            <person name="Guan P."/>
            <person name="Tang J."/>
            <person name="Liang Y."/>
            <person name="Wang S."/>
            <person name="Deng Q."/>
            <person name="Li S."/>
            <person name="Zhu J."/>
            <person name="Wang L."/>
            <person name="Liu H."/>
            <person name="Li P."/>
        </authorList>
    </citation>
    <scope>NUCLEOTIDE SEQUENCE [LARGE SCALE GENOMIC DNA]</scope>
    <source>
        <strain evidence="2">AG-1 IA</strain>
    </source>
</reference>
<keyword evidence="2" id="KW-1185">Reference proteome</keyword>
<dbReference type="AlphaFoldDB" id="L8WDX6"/>
<evidence type="ECO:0000313" key="2">
    <source>
        <dbReference type="Proteomes" id="UP000011668"/>
    </source>
</evidence>
<gene>
    <name evidence="1" type="ORF">AG1IA_09819</name>
</gene>
<comment type="caution">
    <text evidence="1">The sequence shown here is derived from an EMBL/GenBank/DDBJ whole genome shotgun (WGS) entry which is preliminary data.</text>
</comment>
<dbReference type="OrthoDB" id="3258386at2759"/>
<protein>
    <submittedName>
        <fullName evidence="1">Uncharacterized protein</fullName>
    </submittedName>
</protein>
<evidence type="ECO:0000313" key="1">
    <source>
        <dbReference type="EMBL" id="ELU36150.1"/>
    </source>
</evidence>
<dbReference type="EMBL" id="AFRT01004169">
    <property type="protein sequence ID" value="ELU36150.1"/>
    <property type="molecule type" value="Genomic_DNA"/>
</dbReference>
<organism evidence="1 2">
    <name type="scientific">Thanatephorus cucumeris (strain AG1-IA)</name>
    <name type="common">Rice sheath blight fungus</name>
    <name type="synonym">Rhizoctonia solani</name>
    <dbReference type="NCBI Taxonomy" id="983506"/>
    <lineage>
        <taxon>Eukaryota</taxon>
        <taxon>Fungi</taxon>
        <taxon>Dikarya</taxon>
        <taxon>Basidiomycota</taxon>
        <taxon>Agaricomycotina</taxon>
        <taxon>Agaricomycetes</taxon>
        <taxon>Cantharellales</taxon>
        <taxon>Ceratobasidiaceae</taxon>
        <taxon>Rhizoctonia</taxon>
        <taxon>Rhizoctonia solani AG-1</taxon>
    </lineage>
</organism>
<accession>L8WDX6</accession>
<dbReference type="Proteomes" id="UP000011668">
    <property type="component" value="Unassembled WGS sequence"/>
</dbReference>
<proteinExistence type="predicted"/>